<dbReference type="OrthoDB" id="2896404at2759"/>
<evidence type="ECO:0000256" key="1">
    <source>
        <dbReference type="SAM" id="Phobius"/>
    </source>
</evidence>
<protein>
    <submittedName>
        <fullName evidence="2">Uncharacterized protein</fullName>
    </submittedName>
</protein>
<sequence length="247" mass="27208">MAVMHLMPVLSGVGVLIVVIIVRFINLNATGNSHIKYQYGVRNPSAIALAPTGLKCHISSQKVSKVLVALNFFPGTVNLVLLVIVCLRLHRMETTYDSLPIRQKLPRASITRMFIFISVELILLGMGTVSYIIRFDSSSELVYEMILATLPILAGLVFGTQKADEPGSLRVAFLELCTTREHPCNDDRNPAGIIEIREMGTIQLIVGVETRLETATLLDATLKHHASGLTFVAQLQAVWSRTMQNPD</sequence>
<dbReference type="AlphaFoldDB" id="A0A9P6CTL4"/>
<comment type="caution">
    <text evidence="2">The sequence shown here is derived from an EMBL/GenBank/DDBJ whole genome shotgun (WGS) entry which is preliminary data.</text>
</comment>
<gene>
    <name evidence="2" type="ORF">BDN70DRAFT_900002</name>
</gene>
<keyword evidence="3" id="KW-1185">Reference proteome</keyword>
<feature type="transmembrane region" description="Helical" evidence="1">
    <location>
        <begin position="7"/>
        <end position="25"/>
    </location>
</feature>
<dbReference type="EMBL" id="MU155467">
    <property type="protein sequence ID" value="KAF9473140.1"/>
    <property type="molecule type" value="Genomic_DNA"/>
</dbReference>
<feature type="transmembrane region" description="Helical" evidence="1">
    <location>
        <begin position="68"/>
        <end position="89"/>
    </location>
</feature>
<feature type="transmembrane region" description="Helical" evidence="1">
    <location>
        <begin position="141"/>
        <end position="160"/>
    </location>
</feature>
<keyword evidence="1" id="KW-0812">Transmembrane</keyword>
<proteinExistence type="predicted"/>
<name>A0A9P6CTL4_9AGAR</name>
<organism evidence="2 3">
    <name type="scientific">Pholiota conissans</name>
    <dbReference type="NCBI Taxonomy" id="109636"/>
    <lineage>
        <taxon>Eukaryota</taxon>
        <taxon>Fungi</taxon>
        <taxon>Dikarya</taxon>
        <taxon>Basidiomycota</taxon>
        <taxon>Agaricomycotina</taxon>
        <taxon>Agaricomycetes</taxon>
        <taxon>Agaricomycetidae</taxon>
        <taxon>Agaricales</taxon>
        <taxon>Agaricineae</taxon>
        <taxon>Strophariaceae</taxon>
        <taxon>Pholiota</taxon>
    </lineage>
</organism>
<accession>A0A9P6CTL4</accession>
<reference evidence="2" key="1">
    <citation type="submission" date="2020-11" db="EMBL/GenBank/DDBJ databases">
        <authorList>
            <consortium name="DOE Joint Genome Institute"/>
            <person name="Ahrendt S."/>
            <person name="Riley R."/>
            <person name="Andreopoulos W."/>
            <person name="Labutti K."/>
            <person name="Pangilinan J."/>
            <person name="Ruiz-Duenas F.J."/>
            <person name="Barrasa J.M."/>
            <person name="Sanchez-Garcia M."/>
            <person name="Camarero S."/>
            <person name="Miyauchi S."/>
            <person name="Serrano A."/>
            <person name="Linde D."/>
            <person name="Babiker R."/>
            <person name="Drula E."/>
            <person name="Ayuso-Fernandez I."/>
            <person name="Pacheco R."/>
            <person name="Padilla G."/>
            <person name="Ferreira P."/>
            <person name="Barriuso J."/>
            <person name="Kellner H."/>
            <person name="Castanera R."/>
            <person name="Alfaro M."/>
            <person name="Ramirez L."/>
            <person name="Pisabarro A.G."/>
            <person name="Kuo A."/>
            <person name="Tritt A."/>
            <person name="Lipzen A."/>
            <person name="He G."/>
            <person name="Yan M."/>
            <person name="Ng V."/>
            <person name="Cullen D."/>
            <person name="Martin F."/>
            <person name="Rosso M.-N."/>
            <person name="Henrissat B."/>
            <person name="Hibbett D."/>
            <person name="Martinez A.T."/>
            <person name="Grigoriev I.V."/>
        </authorList>
    </citation>
    <scope>NUCLEOTIDE SEQUENCE</scope>
    <source>
        <strain evidence="2">CIRM-BRFM 674</strain>
    </source>
</reference>
<evidence type="ECO:0000313" key="3">
    <source>
        <dbReference type="Proteomes" id="UP000807469"/>
    </source>
</evidence>
<keyword evidence="1" id="KW-0472">Membrane</keyword>
<evidence type="ECO:0000313" key="2">
    <source>
        <dbReference type="EMBL" id="KAF9473140.1"/>
    </source>
</evidence>
<feature type="transmembrane region" description="Helical" evidence="1">
    <location>
        <begin position="110"/>
        <end position="135"/>
    </location>
</feature>
<dbReference type="Proteomes" id="UP000807469">
    <property type="component" value="Unassembled WGS sequence"/>
</dbReference>
<keyword evidence="1" id="KW-1133">Transmembrane helix</keyword>